<organism evidence="1 2">
    <name type="scientific">Caenorhabditis briggsae</name>
    <dbReference type="NCBI Taxonomy" id="6238"/>
    <lineage>
        <taxon>Eukaryota</taxon>
        <taxon>Metazoa</taxon>
        <taxon>Ecdysozoa</taxon>
        <taxon>Nematoda</taxon>
        <taxon>Chromadorea</taxon>
        <taxon>Rhabditida</taxon>
        <taxon>Rhabditina</taxon>
        <taxon>Rhabditomorpha</taxon>
        <taxon>Rhabditoidea</taxon>
        <taxon>Rhabditidae</taxon>
        <taxon>Peloderinae</taxon>
        <taxon>Caenorhabditis</taxon>
    </lineage>
</organism>
<gene>
    <name evidence="1" type="ORF">L5515_000649</name>
</gene>
<dbReference type="AlphaFoldDB" id="A0AAE9E0M2"/>
<dbReference type="Proteomes" id="UP000829354">
    <property type="component" value="Chromosome I"/>
</dbReference>
<evidence type="ECO:0008006" key="3">
    <source>
        <dbReference type="Google" id="ProtNLM"/>
    </source>
</evidence>
<keyword evidence="2" id="KW-1185">Reference proteome</keyword>
<reference evidence="1 2" key="1">
    <citation type="submission" date="2022-04" db="EMBL/GenBank/DDBJ databases">
        <title>Chromosome-level reference genomes for two strains of Caenorhabditis briggsae: an improved platform for comparative genomics.</title>
        <authorList>
            <person name="Stevens L."/>
            <person name="Andersen E."/>
        </authorList>
    </citation>
    <scope>NUCLEOTIDE SEQUENCE [LARGE SCALE GENOMIC DNA]</scope>
    <source>
        <strain evidence="1">VX34</strain>
        <tissue evidence="1">Whole-organism</tissue>
    </source>
</reference>
<evidence type="ECO:0000313" key="2">
    <source>
        <dbReference type="Proteomes" id="UP000829354"/>
    </source>
</evidence>
<sequence>MLDTKDYEWDSKIRIWTEMFVIQIKPVCNYLLYQSGEFFKCILKFQIDEFKLNSSTFYNKHSLENCQLDDIGLQELSDFSRRECGDLAVRNMMEHEEYSCIETIVMPDFLKGLLGIGTMFLKSACDEYGFNVGPFNKCIEKTKFELTTLKNITTADQKPKCELSNGEFSELQKFVQTECGDEAVSDLLKNEKCIDTMDGPFLLKILAGIANSLQNRNVFSVGPLSKCIKKTKFELTTIKNTTTADQKCKLLGDEYSKLSDFVETECGNEAVDNMWKY</sequence>
<proteinExistence type="predicted"/>
<dbReference type="EMBL" id="CP092620">
    <property type="protein sequence ID" value="UMM11292.1"/>
    <property type="molecule type" value="Genomic_DNA"/>
</dbReference>
<protein>
    <recommendedName>
        <fullName evidence="3">DUF19 domain-containing protein</fullName>
    </recommendedName>
</protein>
<name>A0AAE9E0M2_CAEBR</name>
<accession>A0AAE9E0M2</accession>
<evidence type="ECO:0000313" key="1">
    <source>
        <dbReference type="EMBL" id="UMM11292.1"/>
    </source>
</evidence>